<dbReference type="AlphaFoldDB" id="A0A9Q0XZI6"/>
<sequence length="287" mass="32352">MSLILTPCLSGTVQELVDAMEASEALDYEKVKVTILNLLDLLEEAYHKRFRELRVRTSASPHAIAHKMKRQLNWEQLYNQGKAQDRASNVGSATAKAPPSKSAENLRKVMHWMEITPRPWLHGDQTPAPCSKEESHPRGEQMSASDVARRVIFRKAAQWRTTPGQVHSWPAIRTSPHDSLGGFSPAEIIYGKSLRGPLELLKAQWEGAVQESSMPVAQYVYDLQLKLKAIRDLATEHLQDAQQTYYHDLKSRHFQVGDSVLVLDPIKHNKLQVHWLGPGVMNKIGAC</sequence>
<dbReference type="Proteomes" id="UP001142489">
    <property type="component" value="Unassembled WGS sequence"/>
</dbReference>
<dbReference type="EMBL" id="JAPFRF010000004">
    <property type="protein sequence ID" value="KAJ7335695.1"/>
    <property type="molecule type" value="Genomic_DNA"/>
</dbReference>
<feature type="compositionally biased region" description="Low complexity" evidence="1">
    <location>
        <begin position="92"/>
        <end position="103"/>
    </location>
</feature>
<keyword evidence="3" id="KW-1185">Reference proteome</keyword>
<evidence type="ECO:0000313" key="2">
    <source>
        <dbReference type="EMBL" id="KAJ7335695.1"/>
    </source>
</evidence>
<evidence type="ECO:0000313" key="3">
    <source>
        <dbReference type="Proteomes" id="UP001142489"/>
    </source>
</evidence>
<comment type="caution">
    <text evidence="2">The sequence shown here is derived from an EMBL/GenBank/DDBJ whole genome shotgun (WGS) entry which is preliminary data.</text>
</comment>
<organism evidence="2 3">
    <name type="scientific">Phrynocephalus forsythii</name>
    <dbReference type="NCBI Taxonomy" id="171643"/>
    <lineage>
        <taxon>Eukaryota</taxon>
        <taxon>Metazoa</taxon>
        <taxon>Chordata</taxon>
        <taxon>Craniata</taxon>
        <taxon>Vertebrata</taxon>
        <taxon>Euteleostomi</taxon>
        <taxon>Lepidosauria</taxon>
        <taxon>Squamata</taxon>
        <taxon>Bifurcata</taxon>
        <taxon>Unidentata</taxon>
        <taxon>Episquamata</taxon>
        <taxon>Toxicofera</taxon>
        <taxon>Iguania</taxon>
        <taxon>Acrodonta</taxon>
        <taxon>Agamidae</taxon>
        <taxon>Agaminae</taxon>
        <taxon>Phrynocephalus</taxon>
    </lineage>
</organism>
<feature type="region of interest" description="Disordered" evidence="1">
    <location>
        <begin position="120"/>
        <end position="145"/>
    </location>
</feature>
<accession>A0A9Q0XZI6</accession>
<name>A0A9Q0XZI6_9SAUR</name>
<feature type="region of interest" description="Disordered" evidence="1">
    <location>
        <begin position="83"/>
        <end position="103"/>
    </location>
</feature>
<evidence type="ECO:0000256" key="1">
    <source>
        <dbReference type="SAM" id="MobiDB-lite"/>
    </source>
</evidence>
<gene>
    <name evidence="2" type="ORF">JRQ81_013636</name>
</gene>
<protein>
    <submittedName>
        <fullName evidence="2">Uncharacterized protein</fullName>
    </submittedName>
</protein>
<dbReference type="OrthoDB" id="9907264at2759"/>
<proteinExistence type="predicted"/>
<reference evidence="2" key="1">
    <citation type="journal article" date="2023" name="DNA Res.">
        <title>Chromosome-level genome assembly of Phrynocephalus forsythii using third-generation DNA sequencing and Hi-C analysis.</title>
        <authorList>
            <person name="Qi Y."/>
            <person name="Zhao W."/>
            <person name="Zhao Y."/>
            <person name="Niu C."/>
            <person name="Cao S."/>
            <person name="Zhang Y."/>
        </authorList>
    </citation>
    <scope>NUCLEOTIDE SEQUENCE</scope>
    <source>
        <tissue evidence="2">Muscle</tissue>
    </source>
</reference>